<dbReference type="Proteomes" id="UP000477911">
    <property type="component" value="Unassembled WGS sequence"/>
</dbReference>
<dbReference type="GO" id="GO:0006654">
    <property type="term" value="P:phosphatidic acid biosynthetic process"/>
    <property type="evidence" value="ECO:0007669"/>
    <property type="project" value="TreeGrafter"/>
</dbReference>
<evidence type="ECO:0000256" key="3">
    <source>
        <dbReference type="ARBA" id="ARBA00023315"/>
    </source>
</evidence>
<dbReference type="InterPro" id="IPR002123">
    <property type="entry name" value="Plipid/glycerol_acylTrfase"/>
</dbReference>
<evidence type="ECO:0000256" key="4">
    <source>
        <dbReference type="SAM" id="Phobius"/>
    </source>
</evidence>
<dbReference type="SUPFAM" id="SSF69593">
    <property type="entry name" value="Glycerol-3-phosphate (1)-acyltransferase"/>
    <property type="match status" value="1"/>
</dbReference>
<keyword evidence="2 6" id="KW-0808">Transferase</keyword>
<gene>
    <name evidence="6" type="ORF">GR170_10075</name>
</gene>
<evidence type="ECO:0000256" key="2">
    <source>
        <dbReference type="ARBA" id="ARBA00022679"/>
    </source>
</evidence>
<comment type="caution">
    <text evidence="6">The sequence shown here is derived from an EMBL/GenBank/DDBJ whole genome shotgun (WGS) entry which is preliminary data.</text>
</comment>
<dbReference type="Pfam" id="PF01553">
    <property type="entry name" value="Acyltransferase"/>
    <property type="match status" value="1"/>
</dbReference>
<dbReference type="SMART" id="SM00563">
    <property type="entry name" value="PlsC"/>
    <property type="match status" value="1"/>
</dbReference>
<keyword evidence="4" id="KW-0812">Transmembrane</keyword>
<dbReference type="CDD" id="cd07989">
    <property type="entry name" value="LPLAT_AGPAT-like"/>
    <property type="match status" value="1"/>
</dbReference>
<protein>
    <submittedName>
        <fullName evidence="6">1-acyl-sn-glycerol-3-phosphate acyltransferase</fullName>
    </submittedName>
</protein>
<dbReference type="RefSeq" id="WP_160894230.1">
    <property type="nucleotide sequence ID" value="NZ_WUMU01000007.1"/>
</dbReference>
<dbReference type="AlphaFoldDB" id="A0A6L7G686"/>
<accession>A0A6L7G686</accession>
<dbReference type="PANTHER" id="PTHR10434:SF40">
    <property type="entry name" value="1-ACYL-SN-GLYCEROL-3-PHOSPHATE ACYLTRANSFERASE"/>
    <property type="match status" value="1"/>
</dbReference>
<name>A0A6L7G686_9RHOB</name>
<evidence type="ECO:0000313" key="6">
    <source>
        <dbReference type="EMBL" id="MXN18183.1"/>
    </source>
</evidence>
<evidence type="ECO:0000259" key="5">
    <source>
        <dbReference type="SMART" id="SM00563"/>
    </source>
</evidence>
<feature type="transmembrane region" description="Helical" evidence="4">
    <location>
        <begin position="6"/>
        <end position="28"/>
    </location>
</feature>
<proteinExistence type="predicted"/>
<keyword evidence="3 6" id="KW-0012">Acyltransferase</keyword>
<dbReference type="PANTHER" id="PTHR10434">
    <property type="entry name" value="1-ACYL-SN-GLYCEROL-3-PHOSPHATE ACYLTRANSFERASE"/>
    <property type="match status" value="1"/>
</dbReference>
<sequence>MPILQWILSLIFIIQMYLAMPVAGILFLPWSIVSRRGAYTATRSYARYVRWSLALICGLKTEVRGTVPDGDVVVASKHQSFLDIIILISALPHAKFIMKDELRYMPIFGWYAQRIGCVPVKRGKRGEAIKAMIQAVQKGRETPGQLVIFPQGTRVAPGADEPYKVGVAAIYEQTGQTCIPAACNVGLFWPRHGILRKRGTATVEFLEPIPPGLSRSAFRATSRQRIETASNALMVEEGFPADELPDID</sequence>
<feature type="domain" description="Phospholipid/glycerol acyltransferase" evidence="5">
    <location>
        <begin position="72"/>
        <end position="186"/>
    </location>
</feature>
<evidence type="ECO:0000313" key="7">
    <source>
        <dbReference type="Proteomes" id="UP000477911"/>
    </source>
</evidence>
<evidence type="ECO:0000256" key="1">
    <source>
        <dbReference type="ARBA" id="ARBA00005189"/>
    </source>
</evidence>
<organism evidence="6 7">
    <name type="scientific">Pseudooceanicola albus</name>
    <dbReference type="NCBI Taxonomy" id="2692189"/>
    <lineage>
        <taxon>Bacteria</taxon>
        <taxon>Pseudomonadati</taxon>
        <taxon>Pseudomonadota</taxon>
        <taxon>Alphaproteobacteria</taxon>
        <taxon>Rhodobacterales</taxon>
        <taxon>Paracoccaceae</taxon>
        <taxon>Pseudooceanicola</taxon>
    </lineage>
</organism>
<comment type="pathway">
    <text evidence="1">Lipid metabolism.</text>
</comment>
<dbReference type="GO" id="GO:0003841">
    <property type="term" value="F:1-acylglycerol-3-phosphate O-acyltransferase activity"/>
    <property type="evidence" value="ECO:0007669"/>
    <property type="project" value="TreeGrafter"/>
</dbReference>
<reference evidence="6 7" key="1">
    <citation type="submission" date="2019-12" db="EMBL/GenBank/DDBJ databases">
        <authorList>
            <person name="Li M."/>
        </authorList>
    </citation>
    <scope>NUCLEOTIDE SEQUENCE [LARGE SCALE GENOMIC DNA]</scope>
    <source>
        <strain evidence="6 7">GBMRC 2024</strain>
    </source>
</reference>
<dbReference type="EMBL" id="WUMU01000007">
    <property type="protein sequence ID" value="MXN18183.1"/>
    <property type="molecule type" value="Genomic_DNA"/>
</dbReference>
<keyword evidence="7" id="KW-1185">Reference proteome</keyword>
<keyword evidence="4" id="KW-1133">Transmembrane helix</keyword>
<keyword evidence="4" id="KW-0472">Membrane</keyword>